<comment type="similarity">
    <text evidence="1">Belongs to the LysR transcriptional regulatory family.</text>
</comment>
<feature type="domain" description="HTH lysR-type" evidence="5">
    <location>
        <begin position="5"/>
        <end position="62"/>
    </location>
</feature>
<sequence length="317" mass="33601">MSIDISPRVLRYFLAVADELHFGRAAARLYISQPSLSHQIRKLEETLGTPLFVRSSRRVQLTAAGRTLAQEAPAALTALERAVELTRRAGSGRTATIRLGYSPIASFGTLTALLAAIAEDHPGLTVDARELFSAEIPERLHAGDLDLGLALSPPTPDGVAVELVRAERVAAIVGVGHRLAAAAEIPLADLRDETLLLFPRHLAPAYYDGIVAACRQAGFTPRLCVFDEPPVSAMLSRLAAGREVGLAPASFTEHAAKAGTGVTHRDVVAPSIPAEFSVLWPTTERSPVIADVVATIRRHAARHGWLDGGPGPGPAIT</sequence>
<proteinExistence type="inferred from homology"/>
<dbReference type="InterPro" id="IPR036390">
    <property type="entry name" value="WH_DNA-bd_sf"/>
</dbReference>
<dbReference type="Gene3D" id="1.10.10.10">
    <property type="entry name" value="Winged helix-like DNA-binding domain superfamily/Winged helix DNA-binding domain"/>
    <property type="match status" value="1"/>
</dbReference>
<dbReference type="PANTHER" id="PTHR30346:SF30">
    <property type="entry name" value="SMALL NEUTRAL PROTEASE REGULATORY PROTEIN"/>
    <property type="match status" value="1"/>
</dbReference>
<dbReference type="CDD" id="cd08414">
    <property type="entry name" value="PBP2_LTTR_aromatics_like"/>
    <property type="match status" value="1"/>
</dbReference>
<dbReference type="PANTHER" id="PTHR30346">
    <property type="entry name" value="TRANSCRIPTIONAL DUAL REGULATOR HCAR-RELATED"/>
    <property type="match status" value="1"/>
</dbReference>
<gene>
    <name evidence="6" type="ORF">GCM10009539_04130</name>
</gene>
<keyword evidence="7" id="KW-1185">Reference proteome</keyword>
<dbReference type="SUPFAM" id="SSF46785">
    <property type="entry name" value="Winged helix' DNA-binding domain"/>
    <property type="match status" value="1"/>
</dbReference>
<dbReference type="Pfam" id="PF00126">
    <property type="entry name" value="HTH_1"/>
    <property type="match status" value="1"/>
</dbReference>
<dbReference type="Gene3D" id="3.40.190.10">
    <property type="entry name" value="Periplasmic binding protein-like II"/>
    <property type="match status" value="2"/>
</dbReference>
<reference evidence="6 7" key="1">
    <citation type="journal article" date="2019" name="Int. J. Syst. Evol. Microbiol.">
        <title>The Global Catalogue of Microorganisms (GCM) 10K type strain sequencing project: providing services to taxonomists for standard genome sequencing and annotation.</title>
        <authorList>
            <consortium name="The Broad Institute Genomics Platform"/>
            <consortium name="The Broad Institute Genome Sequencing Center for Infectious Disease"/>
            <person name="Wu L."/>
            <person name="Ma J."/>
        </authorList>
    </citation>
    <scope>NUCLEOTIDE SEQUENCE [LARGE SCALE GENOMIC DNA]</scope>
    <source>
        <strain evidence="6 7">JCM 10425</strain>
    </source>
</reference>
<keyword evidence="4" id="KW-0804">Transcription</keyword>
<accession>A0ABN0THW5</accession>
<dbReference type="RefSeq" id="WP_344646985.1">
    <property type="nucleotide sequence ID" value="NZ_BAAAGX010000003.1"/>
</dbReference>
<evidence type="ECO:0000313" key="7">
    <source>
        <dbReference type="Proteomes" id="UP001500967"/>
    </source>
</evidence>
<evidence type="ECO:0000313" key="6">
    <source>
        <dbReference type="EMBL" id="GAA0222126.1"/>
    </source>
</evidence>
<dbReference type="PRINTS" id="PR00039">
    <property type="entry name" value="HTHLYSR"/>
</dbReference>
<dbReference type="Proteomes" id="UP001500967">
    <property type="component" value="Unassembled WGS sequence"/>
</dbReference>
<name>A0ABN0THW5_9ACTN</name>
<keyword evidence="2" id="KW-0805">Transcription regulation</keyword>
<dbReference type="Pfam" id="PF03466">
    <property type="entry name" value="LysR_substrate"/>
    <property type="match status" value="1"/>
</dbReference>
<keyword evidence="3" id="KW-0238">DNA-binding</keyword>
<dbReference type="InterPro" id="IPR005119">
    <property type="entry name" value="LysR_subst-bd"/>
</dbReference>
<evidence type="ECO:0000256" key="3">
    <source>
        <dbReference type="ARBA" id="ARBA00023125"/>
    </source>
</evidence>
<dbReference type="EMBL" id="BAAAGX010000003">
    <property type="protein sequence ID" value="GAA0222126.1"/>
    <property type="molecule type" value="Genomic_DNA"/>
</dbReference>
<evidence type="ECO:0000256" key="1">
    <source>
        <dbReference type="ARBA" id="ARBA00009437"/>
    </source>
</evidence>
<dbReference type="SUPFAM" id="SSF53850">
    <property type="entry name" value="Periplasmic binding protein-like II"/>
    <property type="match status" value="1"/>
</dbReference>
<evidence type="ECO:0000256" key="4">
    <source>
        <dbReference type="ARBA" id="ARBA00023163"/>
    </source>
</evidence>
<evidence type="ECO:0000259" key="5">
    <source>
        <dbReference type="PROSITE" id="PS50931"/>
    </source>
</evidence>
<dbReference type="PROSITE" id="PS50931">
    <property type="entry name" value="HTH_LYSR"/>
    <property type="match status" value="1"/>
</dbReference>
<dbReference type="InterPro" id="IPR000847">
    <property type="entry name" value="LysR_HTH_N"/>
</dbReference>
<dbReference type="InterPro" id="IPR036388">
    <property type="entry name" value="WH-like_DNA-bd_sf"/>
</dbReference>
<organism evidence="6 7">
    <name type="scientific">Cryptosporangium japonicum</name>
    <dbReference type="NCBI Taxonomy" id="80872"/>
    <lineage>
        <taxon>Bacteria</taxon>
        <taxon>Bacillati</taxon>
        <taxon>Actinomycetota</taxon>
        <taxon>Actinomycetes</taxon>
        <taxon>Cryptosporangiales</taxon>
        <taxon>Cryptosporangiaceae</taxon>
        <taxon>Cryptosporangium</taxon>
    </lineage>
</organism>
<evidence type="ECO:0000256" key="2">
    <source>
        <dbReference type="ARBA" id="ARBA00023015"/>
    </source>
</evidence>
<comment type="caution">
    <text evidence="6">The sequence shown here is derived from an EMBL/GenBank/DDBJ whole genome shotgun (WGS) entry which is preliminary data.</text>
</comment>
<protein>
    <submittedName>
        <fullName evidence="6">LysR substrate-binding domain-containing protein</fullName>
    </submittedName>
</protein>